<organism evidence="1 2">
    <name type="scientific">Actinomadura napierensis</name>
    <dbReference type="NCBI Taxonomy" id="267854"/>
    <lineage>
        <taxon>Bacteria</taxon>
        <taxon>Bacillati</taxon>
        <taxon>Actinomycetota</taxon>
        <taxon>Actinomycetes</taxon>
        <taxon>Streptosporangiales</taxon>
        <taxon>Thermomonosporaceae</taxon>
        <taxon>Actinomadura</taxon>
    </lineage>
</organism>
<dbReference type="EMBL" id="BAAAMR010000035">
    <property type="protein sequence ID" value="GAA2143154.1"/>
    <property type="molecule type" value="Genomic_DNA"/>
</dbReference>
<dbReference type="Proteomes" id="UP001501020">
    <property type="component" value="Unassembled WGS sequence"/>
</dbReference>
<keyword evidence="2" id="KW-1185">Reference proteome</keyword>
<name>A0ABN2ZJE6_9ACTN</name>
<reference evidence="1 2" key="1">
    <citation type="journal article" date="2019" name="Int. J. Syst. Evol. Microbiol.">
        <title>The Global Catalogue of Microorganisms (GCM) 10K type strain sequencing project: providing services to taxonomists for standard genome sequencing and annotation.</title>
        <authorList>
            <consortium name="The Broad Institute Genomics Platform"/>
            <consortium name="The Broad Institute Genome Sequencing Center for Infectious Disease"/>
            <person name="Wu L."/>
            <person name="Ma J."/>
        </authorList>
    </citation>
    <scope>NUCLEOTIDE SEQUENCE [LARGE SCALE GENOMIC DNA]</scope>
    <source>
        <strain evidence="1 2">JCM 13850</strain>
    </source>
</reference>
<accession>A0ABN2ZJE6</accession>
<evidence type="ECO:0008006" key="3">
    <source>
        <dbReference type="Google" id="ProtNLM"/>
    </source>
</evidence>
<proteinExistence type="predicted"/>
<comment type="caution">
    <text evidence="1">The sequence shown here is derived from an EMBL/GenBank/DDBJ whole genome shotgun (WGS) entry which is preliminary data.</text>
</comment>
<gene>
    <name evidence="1" type="ORF">GCM10009727_41920</name>
</gene>
<evidence type="ECO:0000313" key="2">
    <source>
        <dbReference type="Proteomes" id="UP001501020"/>
    </source>
</evidence>
<evidence type="ECO:0000313" key="1">
    <source>
        <dbReference type="EMBL" id="GAA2143154.1"/>
    </source>
</evidence>
<sequence length="55" mass="5110">MHDIAIIAAPVTVGCTASACDCPGCPTCGGSGTLPGGRTCGTCGGTGRCSHGGGR</sequence>
<protein>
    <recommendedName>
        <fullName evidence="3">Bacteriocin</fullName>
    </recommendedName>
</protein>